<protein>
    <submittedName>
        <fullName evidence="2">Thiosulfate sulfurtransferase GlpE</fullName>
        <ecNumber evidence="2">2.8.1.1</ecNumber>
    </submittedName>
</protein>
<dbReference type="PANTHER" id="PTHR43031:SF17">
    <property type="entry name" value="SULFURTRANSFERASE YTWF-RELATED"/>
    <property type="match status" value="1"/>
</dbReference>
<dbReference type="InterPro" id="IPR001763">
    <property type="entry name" value="Rhodanese-like_dom"/>
</dbReference>
<proteinExistence type="predicted"/>
<name>A0A6B8WBV5_9CORY</name>
<dbReference type="EC" id="2.8.1.1" evidence="2"/>
<dbReference type="EMBL" id="CP046455">
    <property type="protein sequence ID" value="QGU08336.1"/>
    <property type="molecule type" value="Genomic_DNA"/>
</dbReference>
<dbReference type="InterPro" id="IPR050229">
    <property type="entry name" value="GlpE_sulfurtransferase"/>
</dbReference>
<dbReference type="PROSITE" id="PS50206">
    <property type="entry name" value="RHODANESE_3"/>
    <property type="match status" value="1"/>
</dbReference>
<dbReference type="Gene3D" id="3.40.250.10">
    <property type="entry name" value="Rhodanese-like domain"/>
    <property type="match status" value="1"/>
</dbReference>
<feature type="domain" description="Rhodanese" evidence="1">
    <location>
        <begin position="9"/>
        <end position="97"/>
    </location>
</feature>
<dbReference type="AlphaFoldDB" id="A0A6B8WBV5"/>
<organism evidence="2 3">
    <name type="scientific">Corynebacterium occultum</name>
    <dbReference type="NCBI Taxonomy" id="2675219"/>
    <lineage>
        <taxon>Bacteria</taxon>
        <taxon>Bacillati</taxon>
        <taxon>Actinomycetota</taxon>
        <taxon>Actinomycetes</taxon>
        <taxon>Mycobacteriales</taxon>
        <taxon>Corynebacteriaceae</taxon>
        <taxon>Corynebacterium</taxon>
    </lineage>
</organism>
<evidence type="ECO:0000313" key="2">
    <source>
        <dbReference type="EMBL" id="QGU08336.1"/>
    </source>
</evidence>
<accession>A0A6B8WBV5</accession>
<gene>
    <name evidence="2" type="primary">glpE</name>
    <name evidence="2" type="ORF">COCCU_12180</name>
</gene>
<dbReference type="Pfam" id="PF00581">
    <property type="entry name" value="Rhodanese"/>
    <property type="match status" value="1"/>
</dbReference>
<dbReference type="PANTHER" id="PTHR43031">
    <property type="entry name" value="FAD-DEPENDENT OXIDOREDUCTASE"/>
    <property type="match status" value="1"/>
</dbReference>
<keyword evidence="3" id="KW-1185">Reference proteome</keyword>
<dbReference type="CDD" id="cd00158">
    <property type="entry name" value="RHOD"/>
    <property type="match status" value="1"/>
</dbReference>
<reference evidence="2 3" key="1">
    <citation type="submission" date="2019-11" db="EMBL/GenBank/DDBJ databases">
        <title>Complete genome sequence of Corynebacterium kalinowskii 1959, a novel Corynebacterium species isolated from soil of a small paddock in Vilsendorf, Germany.</title>
        <authorList>
            <person name="Schaffert L."/>
            <person name="Ruwe M."/>
            <person name="Milse J."/>
            <person name="Hanuschka K."/>
            <person name="Ortseifen V."/>
            <person name="Droste J."/>
            <person name="Brandt D."/>
            <person name="Schlueter L."/>
            <person name="Kutter Y."/>
            <person name="Vinke S."/>
            <person name="Viehoefer P."/>
            <person name="Jacob L."/>
            <person name="Luebke N.-C."/>
            <person name="Schulte-Berndt E."/>
            <person name="Hain C."/>
            <person name="Linder M."/>
            <person name="Schmidt P."/>
            <person name="Wollenschlaeger L."/>
            <person name="Luttermann T."/>
            <person name="Thieme E."/>
            <person name="Hassa J."/>
            <person name="Haak M."/>
            <person name="Wittchen M."/>
            <person name="Mentz A."/>
            <person name="Persicke M."/>
            <person name="Busche T."/>
            <person name="Ruckert C."/>
        </authorList>
    </citation>
    <scope>NUCLEOTIDE SEQUENCE [LARGE SCALE GENOMIC DNA]</scope>
    <source>
        <strain evidence="2 3">2039</strain>
    </source>
</reference>
<dbReference type="GO" id="GO:0004792">
    <property type="term" value="F:thiosulfate-cyanide sulfurtransferase activity"/>
    <property type="evidence" value="ECO:0007669"/>
    <property type="project" value="UniProtKB-EC"/>
</dbReference>
<sequence length="97" mass="10714">MKNVSVNEVPADAQLIDVRENDEWAIDHAADAVHIPMSDFIGRINEIDAERDIYVICKLGGRSAQVAEYLDEKLEGARVYNVDGGTDAWRKAGLPMA</sequence>
<evidence type="ECO:0000259" key="1">
    <source>
        <dbReference type="PROSITE" id="PS50206"/>
    </source>
</evidence>
<dbReference type="RefSeq" id="WP_156231821.1">
    <property type="nucleotide sequence ID" value="NZ_CP046455.1"/>
</dbReference>
<keyword evidence="2" id="KW-0808">Transferase</keyword>
<dbReference type="SMART" id="SM00450">
    <property type="entry name" value="RHOD"/>
    <property type="match status" value="1"/>
</dbReference>
<dbReference type="InterPro" id="IPR036873">
    <property type="entry name" value="Rhodanese-like_dom_sf"/>
</dbReference>
<dbReference type="SUPFAM" id="SSF52821">
    <property type="entry name" value="Rhodanese/Cell cycle control phosphatase"/>
    <property type="match status" value="1"/>
</dbReference>
<evidence type="ECO:0000313" key="3">
    <source>
        <dbReference type="Proteomes" id="UP000424462"/>
    </source>
</evidence>
<dbReference type="Proteomes" id="UP000424462">
    <property type="component" value="Chromosome"/>
</dbReference>
<dbReference type="KEGG" id="cok:COCCU_12180"/>